<dbReference type="OrthoDB" id="71867at2"/>
<dbReference type="GO" id="GO:0000976">
    <property type="term" value="F:transcription cis-regulatory region binding"/>
    <property type="evidence" value="ECO:0007669"/>
    <property type="project" value="TreeGrafter"/>
</dbReference>
<dbReference type="PROSITE" id="PS50977">
    <property type="entry name" value="HTH_TETR_2"/>
    <property type="match status" value="1"/>
</dbReference>
<dbReference type="InterPro" id="IPR009057">
    <property type="entry name" value="Homeodomain-like_sf"/>
</dbReference>
<dbReference type="InterPro" id="IPR036271">
    <property type="entry name" value="Tet_transcr_reg_TetR-rel_C_sf"/>
</dbReference>
<proteinExistence type="predicted"/>
<name>A0A2M9D2X4_9MICO</name>
<dbReference type="PANTHER" id="PTHR30055">
    <property type="entry name" value="HTH-TYPE TRANSCRIPTIONAL REGULATOR RUTR"/>
    <property type="match status" value="1"/>
</dbReference>
<evidence type="ECO:0000256" key="3">
    <source>
        <dbReference type="ARBA" id="ARBA00023163"/>
    </source>
</evidence>
<dbReference type="RefSeq" id="WP_100389440.1">
    <property type="nucleotide sequence ID" value="NZ_BMZU01000002.1"/>
</dbReference>
<reference evidence="6 7" key="1">
    <citation type="submission" date="2017-11" db="EMBL/GenBank/DDBJ databases">
        <title>Genomic Encyclopedia of Archaeal and Bacterial Type Strains, Phase II (KMG-II): From Individual Species to Whole Genera.</title>
        <authorList>
            <person name="Goeker M."/>
        </authorList>
    </citation>
    <scope>NUCLEOTIDE SEQUENCE [LARGE SCALE GENOMIC DNA]</scope>
    <source>
        <strain evidence="6 7">DSM 16400</strain>
    </source>
</reference>
<evidence type="ECO:0000313" key="7">
    <source>
        <dbReference type="Proteomes" id="UP000231742"/>
    </source>
</evidence>
<organism evidence="6 7">
    <name type="scientific">Salinibacterium amurskyense</name>
    <dbReference type="NCBI Taxonomy" id="205941"/>
    <lineage>
        <taxon>Bacteria</taxon>
        <taxon>Bacillati</taxon>
        <taxon>Actinomycetota</taxon>
        <taxon>Actinomycetes</taxon>
        <taxon>Micrococcales</taxon>
        <taxon>Microbacteriaceae</taxon>
        <taxon>Salinibacterium</taxon>
    </lineage>
</organism>
<evidence type="ECO:0000256" key="4">
    <source>
        <dbReference type="PROSITE-ProRule" id="PRU00335"/>
    </source>
</evidence>
<dbReference type="PANTHER" id="PTHR30055:SF239">
    <property type="entry name" value="TRANSCRIPTIONAL REGULATORY PROTEIN"/>
    <property type="match status" value="1"/>
</dbReference>
<keyword evidence="2 4" id="KW-0238">DNA-binding</keyword>
<protein>
    <submittedName>
        <fullName evidence="6">TetR family transcriptional regulator</fullName>
    </submittedName>
</protein>
<dbReference type="GO" id="GO:0003700">
    <property type="term" value="F:DNA-binding transcription factor activity"/>
    <property type="evidence" value="ECO:0007669"/>
    <property type="project" value="TreeGrafter"/>
</dbReference>
<gene>
    <name evidence="6" type="ORF">CLV85_1965</name>
</gene>
<feature type="DNA-binding region" description="H-T-H motif" evidence="4">
    <location>
        <begin position="28"/>
        <end position="47"/>
    </location>
</feature>
<dbReference type="Gene3D" id="1.10.357.10">
    <property type="entry name" value="Tetracycline Repressor, domain 2"/>
    <property type="match status" value="1"/>
</dbReference>
<comment type="caution">
    <text evidence="6">The sequence shown here is derived from an EMBL/GenBank/DDBJ whole genome shotgun (WGS) entry which is preliminary data.</text>
</comment>
<dbReference type="AlphaFoldDB" id="A0A2M9D2X4"/>
<dbReference type="Pfam" id="PF13305">
    <property type="entry name" value="TetR_C_33"/>
    <property type="match status" value="1"/>
</dbReference>
<dbReference type="EMBL" id="PGFH01000002">
    <property type="protein sequence ID" value="PJJ78395.1"/>
    <property type="molecule type" value="Genomic_DNA"/>
</dbReference>
<evidence type="ECO:0000313" key="6">
    <source>
        <dbReference type="EMBL" id="PJJ78395.1"/>
    </source>
</evidence>
<dbReference type="InterPro" id="IPR050109">
    <property type="entry name" value="HTH-type_TetR-like_transc_reg"/>
</dbReference>
<evidence type="ECO:0000256" key="1">
    <source>
        <dbReference type="ARBA" id="ARBA00023015"/>
    </source>
</evidence>
<evidence type="ECO:0000256" key="2">
    <source>
        <dbReference type="ARBA" id="ARBA00023125"/>
    </source>
</evidence>
<dbReference type="InterPro" id="IPR025996">
    <property type="entry name" value="MT1864/Rv1816-like_C"/>
</dbReference>
<dbReference type="Gene3D" id="1.10.10.60">
    <property type="entry name" value="Homeodomain-like"/>
    <property type="match status" value="1"/>
</dbReference>
<keyword evidence="3" id="KW-0804">Transcription</keyword>
<accession>A0A2M9D2X4</accession>
<keyword evidence="7" id="KW-1185">Reference proteome</keyword>
<dbReference type="Proteomes" id="UP000231742">
    <property type="component" value="Unassembled WGS sequence"/>
</dbReference>
<evidence type="ECO:0000259" key="5">
    <source>
        <dbReference type="PROSITE" id="PS50977"/>
    </source>
</evidence>
<dbReference type="SUPFAM" id="SSF48498">
    <property type="entry name" value="Tetracyclin repressor-like, C-terminal domain"/>
    <property type="match status" value="1"/>
</dbReference>
<dbReference type="SUPFAM" id="SSF46689">
    <property type="entry name" value="Homeodomain-like"/>
    <property type="match status" value="1"/>
</dbReference>
<dbReference type="InterPro" id="IPR001647">
    <property type="entry name" value="HTH_TetR"/>
</dbReference>
<sequence>MPRAGLSSAAVIERAAELLDEHGSESLNLAAVATSFGVKIPSLYKHVDGVQGLRRGIMLAAKAELTAAMEQAAVGRSRDDAIRGIAIAYRDWALRHPGQYPLTVRAAAPDDADDEAVSAASVAVIFAVLAGYSLRDDDAVDATRFLRSALHGFVSLETGGAFELPVDRERSFSALVESVVTALAAWGGE</sequence>
<feature type="domain" description="HTH tetR-type" evidence="5">
    <location>
        <begin position="5"/>
        <end position="65"/>
    </location>
</feature>
<keyword evidence="1" id="KW-0805">Transcription regulation</keyword>